<evidence type="ECO:0000313" key="1">
    <source>
        <dbReference type="EMBL" id="SBP75951.1"/>
    </source>
</evidence>
<feature type="non-terminal residue" evidence="1">
    <location>
        <position position="31"/>
    </location>
</feature>
<dbReference type="GO" id="GO:0016301">
    <property type="term" value="F:kinase activity"/>
    <property type="evidence" value="ECO:0007669"/>
    <property type="project" value="UniProtKB-KW"/>
</dbReference>
<accession>A0A1A8CAZ8</accession>
<sequence>ERQGFLCLRATRRSQPGVLHDPGTYLPHELV</sequence>
<gene>
    <name evidence="1" type="primary">MAP4K4</name>
</gene>
<feature type="non-terminal residue" evidence="1">
    <location>
        <position position="1"/>
    </location>
</feature>
<keyword evidence="1" id="KW-0808">Transferase</keyword>
<name>A0A1A8CAZ8_NOTKA</name>
<protein>
    <submittedName>
        <fullName evidence="1">Mitogen-activated protein kinase kinase kinase kinase 4</fullName>
    </submittedName>
</protein>
<keyword evidence="1" id="KW-0418">Kinase</keyword>
<dbReference type="EMBL" id="HADZ01012010">
    <property type="protein sequence ID" value="SBP75951.1"/>
    <property type="molecule type" value="Transcribed_RNA"/>
</dbReference>
<dbReference type="AlphaFoldDB" id="A0A1A8CAZ8"/>
<reference evidence="1" key="1">
    <citation type="submission" date="2016-05" db="EMBL/GenBank/DDBJ databases">
        <authorList>
            <person name="Lavstsen T."/>
            <person name="Jespersen J.S."/>
        </authorList>
    </citation>
    <scope>NUCLEOTIDE SEQUENCE</scope>
    <source>
        <tissue evidence="1">Brain</tissue>
    </source>
</reference>
<proteinExistence type="predicted"/>
<organism evidence="1">
    <name type="scientific">Nothobranchius kadleci</name>
    <name type="common">African annual killifish</name>
    <dbReference type="NCBI Taxonomy" id="1051664"/>
    <lineage>
        <taxon>Eukaryota</taxon>
        <taxon>Metazoa</taxon>
        <taxon>Chordata</taxon>
        <taxon>Craniata</taxon>
        <taxon>Vertebrata</taxon>
        <taxon>Euteleostomi</taxon>
        <taxon>Actinopterygii</taxon>
        <taxon>Neopterygii</taxon>
        <taxon>Teleostei</taxon>
        <taxon>Neoteleostei</taxon>
        <taxon>Acanthomorphata</taxon>
        <taxon>Ovalentaria</taxon>
        <taxon>Atherinomorphae</taxon>
        <taxon>Cyprinodontiformes</taxon>
        <taxon>Nothobranchiidae</taxon>
        <taxon>Nothobranchius</taxon>
    </lineage>
</organism>
<reference evidence="1" key="2">
    <citation type="submission" date="2016-06" db="EMBL/GenBank/DDBJ databases">
        <title>The genome of a short-lived fish provides insights into sex chromosome evolution and the genetic control of aging.</title>
        <authorList>
            <person name="Reichwald K."/>
            <person name="Felder M."/>
            <person name="Petzold A."/>
            <person name="Koch P."/>
            <person name="Groth M."/>
            <person name="Platzer M."/>
        </authorList>
    </citation>
    <scope>NUCLEOTIDE SEQUENCE</scope>
    <source>
        <tissue evidence="1">Brain</tissue>
    </source>
</reference>